<dbReference type="InterPro" id="IPR009061">
    <property type="entry name" value="DNA-bd_dom_put_sf"/>
</dbReference>
<dbReference type="PANTHER" id="PTHR30204">
    <property type="entry name" value="REDOX-CYCLING DRUG-SENSING TRANSCRIPTIONAL ACTIVATOR SOXR"/>
    <property type="match status" value="1"/>
</dbReference>
<dbReference type="PROSITE" id="PS50937">
    <property type="entry name" value="HTH_MERR_2"/>
    <property type="match status" value="1"/>
</dbReference>
<dbReference type="Gene3D" id="1.10.1660.10">
    <property type="match status" value="1"/>
</dbReference>
<dbReference type="PANTHER" id="PTHR30204:SF69">
    <property type="entry name" value="MERR-FAMILY TRANSCRIPTIONAL REGULATOR"/>
    <property type="match status" value="1"/>
</dbReference>
<keyword evidence="7" id="KW-1185">Reference proteome</keyword>
<evidence type="ECO:0000256" key="4">
    <source>
        <dbReference type="ARBA" id="ARBA00023163"/>
    </source>
</evidence>
<dbReference type="Pfam" id="PF13411">
    <property type="entry name" value="MerR_1"/>
    <property type="match status" value="1"/>
</dbReference>
<sequence length="130" mass="15736">MRDELSIKDVAETFDVTKRTIRYYEEIGLIRPERNLQGRRMFSPGDLTRIRLIFRGKKYGFHLEEIKEMIELFDQDPSGVSQLERTMSYGREKMQEVDIRIGELLELKKEMEAWMERFEQELRERRGETL</sequence>
<accession>A0ABS3DVN1</accession>
<evidence type="ECO:0000259" key="5">
    <source>
        <dbReference type="PROSITE" id="PS50937"/>
    </source>
</evidence>
<keyword evidence="3" id="KW-0238">DNA-binding</keyword>
<dbReference type="InterPro" id="IPR047057">
    <property type="entry name" value="MerR_fam"/>
</dbReference>
<organism evidence="6 7">
    <name type="scientific">Halobacillus kuroshimensis</name>
    <dbReference type="NCBI Taxonomy" id="302481"/>
    <lineage>
        <taxon>Bacteria</taxon>
        <taxon>Bacillati</taxon>
        <taxon>Bacillota</taxon>
        <taxon>Bacilli</taxon>
        <taxon>Bacillales</taxon>
        <taxon>Bacillaceae</taxon>
        <taxon>Halobacillus</taxon>
    </lineage>
</organism>
<dbReference type="Proteomes" id="UP000663970">
    <property type="component" value="Unassembled WGS sequence"/>
</dbReference>
<dbReference type="SMART" id="SM00422">
    <property type="entry name" value="HTH_MERR"/>
    <property type="match status" value="1"/>
</dbReference>
<gene>
    <name evidence="6" type="ORF">JF544_09025</name>
</gene>
<comment type="caution">
    <text evidence="6">The sequence shown here is derived from an EMBL/GenBank/DDBJ whole genome shotgun (WGS) entry which is preliminary data.</text>
</comment>
<proteinExistence type="predicted"/>
<evidence type="ECO:0000256" key="1">
    <source>
        <dbReference type="ARBA" id="ARBA00022491"/>
    </source>
</evidence>
<evidence type="ECO:0000256" key="2">
    <source>
        <dbReference type="ARBA" id="ARBA00023015"/>
    </source>
</evidence>
<evidence type="ECO:0000256" key="3">
    <source>
        <dbReference type="ARBA" id="ARBA00023125"/>
    </source>
</evidence>
<dbReference type="EMBL" id="JAEKJY010000002">
    <property type="protein sequence ID" value="MBN8235394.1"/>
    <property type="molecule type" value="Genomic_DNA"/>
</dbReference>
<evidence type="ECO:0000313" key="6">
    <source>
        <dbReference type="EMBL" id="MBN8235394.1"/>
    </source>
</evidence>
<keyword evidence="1" id="KW-0678">Repressor</keyword>
<evidence type="ECO:0000313" key="7">
    <source>
        <dbReference type="Proteomes" id="UP000663970"/>
    </source>
</evidence>
<protein>
    <submittedName>
        <fullName evidence="6">MerR family transcriptional regulator</fullName>
    </submittedName>
</protein>
<dbReference type="SUPFAM" id="SSF46955">
    <property type="entry name" value="Putative DNA-binding domain"/>
    <property type="match status" value="1"/>
</dbReference>
<name>A0ABS3DVN1_9BACI</name>
<keyword evidence="2" id="KW-0805">Transcription regulation</keyword>
<dbReference type="RefSeq" id="WP_206933492.1">
    <property type="nucleotide sequence ID" value="NZ_JAEKJY010000002.1"/>
</dbReference>
<feature type="domain" description="HTH merR-type" evidence="5">
    <location>
        <begin position="4"/>
        <end position="72"/>
    </location>
</feature>
<dbReference type="InterPro" id="IPR000551">
    <property type="entry name" value="MerR-type_HTH_dom"/>
</dbReference>
<keyword evidence="4" id="KW-0804">Transcription</keyword>
<reference evidence="6 7" key="1">
    <citation type="submission" date="2020-12" db="EMBL/GenBank/DDBJ databases">
        <title>Oil enriched cultivation method for isolating marine PHA-producing bacteria.</title>
        <authorList>
            <person name="Zheng W."/>
            <person name="Yu S."/>
            <person name="Huang Y."/>
        </authorList>
    </citation>
    <scope>NUCLEOTIDE SEQUENCE [LARGE SCALE GENOMIC DNA]</scope>
    <source>
        <strain evidence="6 7">SY-2-6</strain>
    </source>
</reference>